<organism evidence="2 3">
    <name type="scientific">Aspergillus minisclerotigenes</name>
    <dbReference type="NCBI Taxonomy" id="656917"/>
    <lineage>
        <taxon>Eukaryota</taxon>
        <taxon>Fungi</taxon>
        <taxon>Dikarya</taxon>
        <taxon>Ascomycota</taxon>
        <taxon>Pezizomycotina</taxon>
        <taxon>Eurotiomycetes</taxon>
        <taxon>Eurotiomycetidae</taxon>
        <taxon>Eurotiales</taxon>
        <taxon>Aspergillaceae</taxon>
        <taxon>Aspergillus</taxon>
        <taxon>Aspergillus subgen. Circumdati</taxon>
    </lineage>
</organism>
<sequence length="84" mass="9310">MQRLRGDAQPCGSPAFHSSRSSYHETAAGEPWQLGLCQVTVRLEKTMSRVILLVSWRLLGRLASIGNIRSSVVLLCIACVSFRH</sequence>
<dbReference type="Proteomes" id="UP000326289">
    <property type="component" value="Unassembled WGS sequence"/>
</dbReference>
<gene>
    <name evidence="2" type="ORF">BDV30DRAFT_143637</name>
</gene>
<dbReference type="EMBL" id="ML732813">
    <property type="protein sequence ID" value="KAB8271752.1"/>
    <property type="molecule type" value="Genomic_DNA"/>
</dbReference>
<name>A0A5N6IYL8_9EURO</name>
<keyword evidence="3" id="KW-1185">Reference proteome</keyword>
<proteinExistence type="predicted"/>
<evidence type="ECO:0000313" key="2">
    <source>
        <dbReference type="EMBL" id="KAB8271752.1"/>
    </source>
</evidence>
<reference evidence="2 3" key="1">
    <citation type="submission" date="2019-04" db="EMBL/GenBank/DDBJ databases">
        <title>Fungal friends and foes A comparative genomics study of 23 Aspergillus species from section Flavi.</title>
        <authorList>
            <consortium name="DOE Joint Genome Institute"/>
            <person name="Kjaerbolling I."/>
            <person name="Vesth T.C."/>
            <person name="Frisvad J.C."/>
            <person name="Nybo J.L."/>
            <person name="Theobald S."/>
            <person name="Kildgaard S."/>
            <person name="Petersen T.I."/>
            <person name="Kuo A."/>
            <person name="Sato A."/>
            <person name="Lyhne E.K."/>
            <person name="Kogle M.E."/>
            <person name="Wiebenga A."/>
            <person name="Kun R.S."/>
            <person name="Lubbers R.J."/>
            <person name="Makela M.R."/>
            <person name="Barry K."/>
            <person name="Chovatia M."/>
            <person name="Clum A."/>
            <person name="Daum C."/>
            <person name="Haridas S."/>
            <person name="He G."/>
            <person name="LaButti K."/>
            <person name="Lipzen A."/>
            <person name="Mondo S."/>
            <person name="Pangilinan J."/>
            <person name="Riley R."/>
            <person name="Salamov A."/>
            <person name="Simmons B.A."/>
            <person name="Magnuson J.K."/>
            <person name="Henrissat B."/>
            <person name="Mortensen U.H."/>
            <person name="Larsen T.O."/>
            <person name="De vries R.P."/>
            <person name="Grigoriev I.V."/>
            <person name="Machida M."/>
            <person name="Baker S.E."/>
            <person name="Andersen M.R."/>
        </authorList>
    </citation>
    <scope>NUCLEOTIDE SEQUENCE [LARGE SCALE GENOMIC DNA]</scope>
    <source>
        <strain evidence="2 3">CBS 117635</strain>
    </source>
</reference>
<evidence type="ECO:0000313" key="3">
    <source>
        <dbReference type="Proteomes" id="UP000326289"/>
    </source>
</evidence>
<accession>A0A5N6IYL8</accession>
<protein>
    <submittedName>
        <fullName evidence="2">Uncharacterized protein</fullName>
    </submittedName>
</protein>
<evidence type="ECO:0000256" key="1">
    <source>
        <dbReference type="SAM" id="MobiDB-lite"/>
    </source>
</evidence>
<dbReference type="AlphaFoldDB" id="A0A5N6IYL8"/>
<feature type="region of interest" description="Disordered" evidence="1">
    <location>
        <begin position="1"/>
        <end position="22"/>
    </location>
</feature>